<accession>A0A7J4WXL9</accession>
<name>A0A7J4WXL9_AGRVI</name>
<dbReference type="EMBL" id="QUSG01000033">
    <property type="protein sequence ID" value="KAA3519327.1"/>
    <property type="molecule type" value="Genomic_DNA"/>
</dbReference>
<organism evidence="2 3">
    <name type="scientific">Agrobacterium vitis</name>
    <name type="common">Rhizobium vitis</name>
    <dbReference type="NCBI Taxonomy" id="373"/>
    <lineage>
        <taxon>Bacteria</taxon>
        <taxon>Pseudomonadati</taxon>
        <taxon>Pseudomonadota</taxon>
        <taxon>Alphaproteobacteria</taxon>
        <taxon>Hyphomicrobiales</taxon>
        <taxon>Rhizobiaceae</taxon>
        <taxon>Rhizobium/Agrobacterium group</taxon>
        <taxon>Agrobacterium</taxon>
    </lineage>
</organism>
<dbReference type="AlphaFoldDB" id="A0A7J4WXL9"/>
<feature type="non-terminal residue" evidence="2">
    <location>
        <position position="1"/>
    </location>
</feature>
<sequence length="96" mass="10892">KRITGKSGHTARSHILLDARLTLRCQRMEEATMDVIRHVIGEVTEQEKSLLATRQSRVETDETLIRVVAVLVGLASFLTRAGIELYLARRVKHQDQ</sequence>
<feature type="transmembrane region" description="Helical" evidence="1">
    <location>
        <begin position="64"/>
        <end position="87"/>
    </location>
</feature>
<proteinExistence type="predicted"/>
<keyword evidence="1" id="KW-0812">Transmembrane</keyword>
<keyword evidence="1" id="KW-1133">Transmembrane helix</keyword>
<keyword evidence="1" id="KW-0472">Membrane</keyword>
<evidence type="ECO:0000313" key="3">
    <source>
        <dbReference type="Proteomes" id="UP000436911"/>
    </source>
</evidence>
<comment type="caution">
    <text evidence="2">The sequence shown here is derived from an EMBL/GenBank/DDBJ whole genome shotgun (WGS) entry which is preliminary data.</text>
</comment>
<evidence type="ECO:0000313" key="2">
    <source>
        <dbReference type="EMBL" id="KAA3519327.1"/>
    </source>
</evidence>
<dbReference type="Proteomes" id="UP000436911">
    <property type="component" value="Unassembled WGS sequence"/>
</dbReference>
<protein>
    <submittedName>
        <fullName evidence="2">Uncharacterized protein</fullName>
    </submittedName>
</protein>
<evidence type="ECO:0000256" key="1">
    <source>
        <dbReference type="SAM" id="Phobius"/>
    </source>
</evidence>
<dbReference type="RefSeq" id="WP_210248001.1">
    <property type="nucleotide sequence ID" value="NZ_QRFD01000027.1"/>
</dbReference>
<gene>
    <name evidence="2" type="ORF">DXT89_25920</name>
</gene>
<reference evidence="2 3" key="1">
    <citation type="submission" date="2018-08" db="EMBL/GenBank/DDBJ databases">
        <title>Genome sequencing of Agrobacterium vitis strain ICMP 10754.</title>
        <authorList>
            <person name="Visnovsky S.B."/>
            <person name="Pitman A.R."/>
        </authorList>
    </citation>
    <scope>NUCLEOTIDE SEQUENCE [LARGE SCALE GENOMIC DNA]</scope>
    <source>
        <strain evidence="2 3">ICMP 10754</strain>
    </source>
</reference>